<gene>
    <name evidence="1" type="ORF">TELCIR_05840</name>
</gene>
<dbReference type="EMBL" id="KZ345728">
    <property type="protein sequence ID" value="PIO72244.1"/>
    <property type="molecule type" value="Genomic_DNA"/>
</dbReference>
<evidence type="ECO:0000313" key="1">
    <source>
        <dbReference type="EMBL" id="PIO72244.1"/>
    </source>
</evidence>
<evidence type="ECO:0000313" key="2">
    <source>
        <dbReference type="Proteomes" id="UP000230423"/>
    </source>
</evidence>
<dbReference type="AlphaFoldDB" id="A0A2G9UPP3"/>
<keyword evidence="2" id="KW-1185">Reference proteome</keyword>
<reference evidence="1 2" key="1">
    <citation type="submission" date="2015-09" db="EMBL/GenBank/DDBJ databases">
        <title>Draft genome of the parasitic nematode Teladorsagia circumcincta isolate WARC Sus (inbred).</title>
        <authorList>
            <person name="Mitreva M."/>
        </authorList>
    </citation>
    <scope>NUCLEOTIDE SEQUENCE [LARGE SCALE GENOMIC DNA]</scope>
    <source>
        <strain evidence="1 2">S</strain>
    </source>
</reference>
<protein>
    <submittedName>
        <fullName evidence="1">Uncharacterized protein</fullName>
    </submittedName>
</protein>
<dbReference type="OrthoDB" id="5840596at2759"/>
<name>A0A2G9UPP3_TELCI</name>
<accession>A0A2G9UPP3</accession>
<proteinExistence type="predicted"/>
<dbReference type="Proteomes" id="UP000230423">
    <property type="component" value="Unassembled WGS sequence"/>
</dbReference>
<organism evidence="1 2">
    <name type="scientific">Teladorsagia circumcincta</name>
    <name type="common">Brown stomach worm</name>
    <name type="synonym">Ostertagia circumcincta</name>
    <dbReference type="NCBI Taxonomy" id="45464"/>
    <lineage>
        <taxon>Eukaryota</taxon>
        <taxon>Metazoa</taxon>
        <taxon>Ecdysozoa</taxon>
        <taxon>Nematoda</taxon>
        <taxon>Chromadorea</taxon>
        <taxon>Rhabditida</taxon>
        <taxon>Rhabditina</taxon>
        <taxon>Rhabditomorpha</taxon>
        <taxon>Strongyloidea</taxon>
        <taxon>Trichostrongylidae</taxon>
        <taxon>Teladorsagia</taxon>
    </lineage>
</organism>
<sequence length="164" mass="18604">MQQICMEPSSLEKAAMVFLAGVDTLAQTANEDYTGNQTQTRFQVVTFRWLANETPYMIATWLLVAALAKISLEGHDQHYKLSVPRKGQENCEGKAIRQECTLAKFWPYKRYGIFSMEFSTTEIFVFSALISAVDPMLFIRPHSKIGSKSKFALEHVGVKREICV</sequence>